<dbReference type="OMA" id="MHDEFIN"/>
<dbReference type="EnsemblMetazoa" id="Aqu2.1.29598_001">
    <property type="protein sequence ID" value="Aqu2.1.29598_001"/>
    <property type="gene ID" value="Aqu2.1.29598"/>
</dbReference>
<dbReference type="InParanoid" id="A0A1X7UPB3"/>
<evidence type="ECO:0000313" key="1">
    <source>
        <dbReference type="EnsemblMetazoa" id="Aqu2.1.29598_001"/>
    </source>
</evidence>
<proteinExistence type="predicted"/>
<organism evidence="1">
    <name type="scientific">Amphimedon queenslandica</name>
    <name type="common">Sponge</name>
    <dbReference type="NCBI Taxonomy" id="400682"/>
    <lineage>
        <taxon>Eukaryota</taxon>
        <taxon>Metazoa</taxon>
        <taxon>Porifera</taxon>
        <taxon>Demospongiae</taxon>
        <taxon>Heteroscleromorpha</taxon>
        <taxon>Haplosclerida</taxon>
        <taxon>Niphatidae</taxon>
        <taxon>Amphimedon</taxon>
    </lineage>
</organism>
<dbReference type="AlphaFoldDB" id="A0A1X7UPB3"/>
<sequence length="195" mass="22175">MKILLSPTLEAIERLHVIGLDFVNSEGLKKSIRLKLLFGVFDFVAKAKVFNMVQFNGAYGCPTCVHPGVHRNNRHLYLLCSTYPLRTLQSIEAAQNKSNETGAIVDGIKGKSVLHGYLNLVNDVPPDYMHCVLEGVTKSLLMFWTNSKYRREPFSIRQHLYEVDNALQAQTPPTEFTRSPRSLIKDLSYWKASEF</sequence>
<accession>A0A1X7UPB3</accession>
<name>A0A1X7UPB3_AMPQE</name>
<dbReference type="PANTHER" id="PTHR46579:SF1">
    <property type="entry name" value="F5_8 TYPE C DOMAIN-CONTAINING PROTEIN"/>
    <property type="match status" value="1"/>
</dbReference>
<dbReference type="PANTHER" id="PTHR46579">
    <property type="entry name" value="F5/8 TYPE C DOMAIN-CONTAINING PROTEIN-RELATED"/>
    <property type="match status" value="1"/>
</dbReference>
<protein>
    <submittedName>
        <fullName evidence="1">Uncharacterized protein</fullName>
    </submittedName>
</protein>
<reference evidence="1" key="1">
    <citation type="submission" date="2017-05" db="UniProtKB">
        <authorList>
            <consortium name="EnsemblMetazoa"/>
        </authorList>
    </citation>
    <scope>IDENTIFICATION</scope>
</reference>